<comment type="similarity">
    <text evidence="3">Belongs to the long-chain O-acyltransferase family.</text>
</comment>
<dbReference type="Gene3D" id="3.30.559.30">
    <property type="entry name" value="Nonribosomal peptide synthetase, condensation domain"/>
    <property type="match status" value="1"/>
</dbReference>
<evidence type="ECO:0000256" key="2">
    <source>
        <dbReference type="ARBA" id="ARBA00005189"/>
    </source>
</evidence>
<dbReference type="InterPro" id="IPR004255">
    <property type="entry name" value="O-acyltransferase_WSD1_N"/>
</dbReference>
<dbReference type="GO" id="GO:0019432">
    <property type="term" value="P:triglyceride biosynthetic process"/>
    <property type="evidence" value="ECO:0007669"/>
    <property type="project" value="UniProtKB-UniPathway"/>
</dbReference>
<dbReference type="SUPFAM" id="SSF52777">
    <property type="entry name" value="CoA-dependent acyltransferases"/>
    <property type="match status" value="1"/>
</dbReference>
<evidence type="ECO:0000256" key="10">
    <source>
        <dbReference type="ARBA" id="ARBA00048109"/>
    </source>
</evidence>
<dbReference type="GO" id="GO:0006071">
    <property type="term" value="P:glycerol metabolic process"/>
    <property type="evidence" value="ECO:0007669"/>
    <property type="project" value="UniProtKB-KW"/>
</dbReference>
<feature type="domain" description="O-acyltransferase WSD1-like N-terminal" evidence="11">
    <location>
        <begin position="31"/>
        <end position="149"/>
    </location>
</feature>
<organism evidence="12 13">
    <name type="scientific">Nonomuraea pusilla</name>
    <dbReference type="NCBI Taxonomy" id="46177"/>
    <lineage>
        <taxon>Bacteria</taxon>
        <taxon>Bacillati</taxon>
        <taxon>Actinomycetota</taxon>
        <taxon>Actinomycetes</taxon>
        <taxon>Streptosporangiales</taxon>
        <taxon>Streptosporangiaceae</taxon>
        <taxon>Nonomuraea</taxon>
    </lineage>
</organism>
<keyword evidence="9 12" id="KW-0012">Acyltransferase</keyword>
<dbReference type="EMBL" id="FOBF01000005">
    <property type="protein sequence ID" value="SEL48515.1"/>
    <property type="molecule type" value="Genomic_DNA"/>
</dbReference>
<keyword evidence="13" id="KW-1185">Reference proteome</keyword>
<dbReference type="GO" id="GO:0001666">
    <property type="term" value="P:response to hypoxia"/>
    <property type="evidence" value="ECO:0007669"/>
    <property type="project" value="TreeGrafter"/>
</dbReference>
<name>A0A1H7QLL6_9ACTN</name>
<evidence type="ECO:0000256" key="4">
    <source>
        <dbReference type="ARBA" id="ARBA00013244"/>
    </source>
</evidence>
<evidence type="ECO:0000256" key="7">
    <source>
        <dbReference type="ARBA" id="ARBA00022798"/>
    </source>
</evidence>
<dbReference type="PANTHER" id="PTHR31650:SF1">
    <property type="entry name" value="WAX ESTER SYNTHASE_DIACYLGLYCEROL ACYLTRANSFERASE 4-RELATED"/>
    <property type="match status" value="1"/>
</dbReference>
<proteinExistence type="inferred from homology"/>
<keyword evidence="5" id="KW-0444">Lipid biosynthesis</keyword>
<keyword evidence="6 12" id="KW-0808">Transferase</keyword>
<dbReference type="PANTHER" id="PTHR31650">
    <property type="entry name" value="O-ACYLTRANSFERASE (WSD1-LIKE) FAMILY PROTEIN"/>
    <property type="match status" value="1"/>
</dbReference>
<comment type="pathway">
    <text evidence="1">Glycerolipid metabolism; triacylglycerol biosynthesis.</text>
</comment>
<dbReference type="InterPro" id="IPR045034">
    <property type="entry name" value="O-acyltransferase_WSD1-like"/>
</dbReference>
<dbReference type="GO" id="GO:0051701">
    <property type="term" value="P:biological process involved in interaction with host"/>
    <property type="evidence" value="ECO:0007669"/>
    <property type="project" value="TreeGrafter"/>
</dbReference>
<accession>A0A1H7QLL6</accession>
<evidence type="ECO:0000256" key="3">
    <source>
        <dbReference type="ARBA" id="ARBA00009587"/>
    </source>
</evidence>
<dbReference type="Proteomes" id="UP000198953">
    <property type="component" value="Unassembled WGS sequence"/>
</dbReference>
<gene>
    <name evidence="12" type="ORF">SAMN05660976_02591</name>
</gene>
<evidence type="ECO:0000256" key="6">
    <source>
        <dbReference type="ARBA" id="ARBA00022679"/>
    </source>
</evidence>
<dbReference type="AlphaFoldDB" id="A0A1H7QLL6"/>
<evidence type="ECO:0000313" key="12">
    <source>
        <dbReference type="EMBL" id="SEL48515.1"/>
    </source>
</evidence>
<evidence type="ECO:0000256" key="8">
    <source>
        <dbReference type="ARBA" id="ARBA00023098"/>
    </source>
</evidence>
<evidence type="ECO:0000256" key="9">
    <source>
        <dbReference type="ARBA" id="ARBA00023315"/>
    </source>
</evidence>
<dbReference type="Gene3D" id="3.30.559.10">
    <property type="entry name" value="Chloramphenicol acetyltransferase-like domain"/>
    <property type="match status" value="1"/>
</dbReference>
<protein>
    <recommendedName>
        <fullName evidence="4">diacylglycerol O-acyltransferase</fullName>
        <ecNumber evidence="4">2.3.1.20</ecNumber>
    </recommendedName>
</protein>
<reference evidence="12 13" key="1">
    <citation type="submission" date="2016-10" db="EMBL/GenBank/DDBJ databases">
        <authorList>
            <person name="de Groot N.N."/>
        </authorList>
    </citation>
    <scope>NUCLEOTIDE SEQUENCE [LARGE SCALE GENOMIC DNA]</scope>
    <source>
        <strain evidence="12 13">DSM 43357</strain>
    </source>
</reference>
<evidence type="ECO:0000256" key="1">
    <source>
        <dbReference type="ARBA" id="ARBA00004771"/>
    </source>
</evidence>
<dbReference type="GO" id="GO:0005886">
    <property type="term" value="C:plasma membrane"/>
    <property type="evidence" value="ECO:0007669"/>
    <property type="project" value="TreeGrafter"/>
</dbReference>
<dbReference type="InterPro" id="IPR023213">
    <property type="entry name" value="CAT-like_dom_sf"/>
</dbReference>
<evidence type="ECO:0000259" key="11">
    <source>
        <dbReference type="Pfam" id="PF03007"/>
    </source>
</evidence>
<keyword evidence="8" id="KW-0443">Lipid metabolism</keyword>
<evidence type="ECO:0000256" key="5">
    <source>
        <dbReference type="ARBA" id="ARBA00022516"/>
    </source>
</evidence>
<dbReference type="GO" id="GO:0004144">
    <property type="term" value="F:diacylglycerol O-acyltransferase activity"/>
    <property type="evidence" value="ECO:0007669"/>
    <property type="project" value="UniProtKB-EC"/>
</dbReference>
<dbReference type="Pfam" id="PF03007">
    <property type="entry name" value="WS_DGAT_cat"/>
    <property type="match status" value="1"/>
</dbReference>
<dbReference type="STRING" id="46177.SAMN05660976_02591"/>
<comment type="catalytic activity">
    <reaction evidence="10">
        <text>an acyl-CoA + a 1,2-diacyl-sn-glycerol = a triacyl-sn-glycerol + CoA</text>
        <dbReference type="Rhea" id="RHEA:10868"/>
        <dbReference type="ChEBI" id="CHEBI:17815"/>
        <dbReference type="ChEBI" id="CHEBI:57287"/>
        <dbReference type="ChEBI" id="CHEBI:58342"/>
        <dbReference type="ChEBI" id="CHEBI:64615"/>
        <dbReference type="EC" id="2.3.1.20"/>
    </reaction>
</comment>
<comment type="pathway">
    <text evidence="2">Lipid metabolism.</text>
</comment>
<keyword evidence="7" id="KW-0319">Glycerol metabolism</keyword>
<dbReference type="UniPathway" id="UPA00282"/>
<evidence type="ECO:0000313" key="13">
    <source>
        <dbReference type="Proteomes" id="UP000198953"/>
    </source>
</evidence>
<dbReference type="GO" id="GO:0071731">
    <property type="term" value="P:response to nitric oxide"/>
    <property type="evidence" value="ECO:0007669"/>
    <property type="project" value="TreeGrafter"/>
</dbReference>
<sequence>MESRLAEESLWHIGVGVRLPGPRPGRPAVRRLLTHLVDHAPALTYRPVTQGRHLRWEPDHDFQIDRHLHYHRLPPGSDEAEAVLDALRRPLPPDHPLWSVQVLHGHRDDEHVLCYRAHHAFHDGMSITSVFQALFTGVPLPRPAAAQLPHVVRRAARLLPSVPELVRLLAPRARWHDGAGPYGRGRRMSVTTLDGALVQEVAAAAGATVAQVNLAVLAGALRAWAPHRWKPLLGRFRRRGLTTWVPLSFAGPGHPALGNRIGMIAVTLPCADPSPRGRLDRVVAQLQEHRVRRAQRRQAVFGELPYSWIQISRRVARWSSRGRPVVTLLSAVGCEPPGTRSMFGIPILPVGVPAMVAFLNLGHTVTVSLLVDGSVPGAERLPALLRRALDELAETTRPPPGERAPG</sequence>
<dbReference type="EC" id="2.3.1.20" evidence="4"/>